<dbReference type="SUPFAM" id="SSF56300">
    <property type="entry name" value="Metallo-dependent phosphatases"/>
    <property type="match status" value="1"/>
</dbReference>
<dbReference type="InterPro" id="IPR004843">
    <property type="entry name" value="Calcineurin-like_PHP"/>
</dbReference>
<evidence type="ECO:0000256" key="2">
    <source>
        <dbReference type="ARBA" id="ARBA00022801"/>
    </source>
</evidence>
<dbReference type="CDD" id="cd00840">
    <property type="entry name" value="MPP_Mre11_N"/>
    <property type="match status" value="1"/>
</dbReference>
<dbReference type="PANTHER" id="PTHR30337:SF0">
    <property type="entry name" value="NUCLEASE SBCCD SUBUNIT D"/>
    <property type="match status" value="1"/>
</dbReference>
<dbReference type="Pfam" id="PF00149">
    <property type="entry name" value="Metallophos"/>
    <property type="match status" value="1"/>
</dbReference>
<evidence type="ECO:0000259" key="4">
    <source>
        <dbReference type="Pfam" id="PF00149"/>
    </source>
</evidence>
<gene>
    <name evidence="5" type="ORF">GCM10007108_03090</name>
</gene>
<keyword evidence="2" id="KW-0378">Hydrolase</keyword>
<proteinExistence type="predicted"/>
<reference evidence="5" key="1">
    <citation type="journal article" date="2014" name="Int. J. Syst. Evol. Microbiol.">
        <title>Complete genome sequence of Corynebacterium casei LMG S-19264T (=DSM 44701T), isolated from a smear-ripened cheese.</title>
        <authorList>
            <consortium name="US DOE Joint Genome Institute (JGI-PGF)"/>
            <person name="Walter F."/>
            <person name="Albersmeier A."/>
            <person name="Kalinowski J."/>
            <person name="Ruckert C."/>
        </authorList>
    </citation>
    <scope>NUCLEOTIDE SEQUENCE</scope>
    <source>
        <strain evidence="5">JCM 13583</strain>
    </source>
</reference>
<keyword evidence="1" id="KW-0540">Nuclease</keyword>
<dbReference type="GO" id="GO:0004527">
    <property type="term" value="F:exonuclease activity"/>
    <property type="evidence" value="ECO:0007669"/>
    <property type="project" value="UniProtKB-KW"/>
</dbReference>
<name>A0AA37BPZ5_9ARCH</name>
<dbReference type="InterPro" id="IPR041796">
    <property type="entry name" value="Mre11_N"/>
</dbReference>
<dbReference type="AlphaFoldDB" id="A0AA37BPZ5"/>
<evidence type="ECO:0000313" key="6">
    <source>
        <dbReference type="Proteomes" id="UP000632195"/>
    </source>
</evidence>
<evidence type="ECO:0000313" key="5">
    <source>
        <dbReference type="EMBL" id="GGM68368.1"/>
    </source>
</evidence>
<dbReference type="Gene3D" id="3.60.21.10">
    <property type="match status" value="1"/>
</dbReference>
<dbReference type="PANTHER" id="PTHR30337">
    <property type="entry name" value="COMPONENT OF ATP-DEPENDENT DSDNA EXONUCLEASE"/>
    <property type="match status" value="1"/>
</dbReference>
<reference evidence="5" key="2">
    <citation type="submission" date="2022-09" db="EMBL/GenBank/DDBJ databases">
        <authorList>
            <person name="Sun Q."/>
            <person name="Ohkuma M."/>
        </authorList>
    </citation>
    <scope>NUCLEOTIDE SEQUENCE</scope>
    <source>
        <strain evidence="5">JCM 13583</strain>
    </source>
</reference>
<comment type="caution">
    <text evidence="5">The sequence shown here is derived from an EMBL/GenBank/DDBJ whole genome shotgun (WGS) entry which is preliminary data.</text>
</comment>
<dbReference type="InterPro" id="IPR029052">
    <property type="entry name" value="Metallo-depent_PP-like"/>
</dbReference>
<dbReference type="EMBL" id="BMNY01000001">
    <property type="protein sequence ID" value="GGM68368.1"/>
    <property type="molecule type" value="Genomic_DNA"/>
</dbReference>
<evidence type="ECO:0000256" key="3">
    <source>
        <dbReference type="ARBA" id="ARBA00022839"/>
    </source>
</evidence>
<dbReference type="RefSeq" id="WP_188679727.1">
    <property type="nucleotide sequence ID" value="NZ_BMNY01000001.1"/>
</dbReference>
<accession>A0AA37BPZ5</accession>
<feature type="domain" description="Calcineurin-like phosphoesterase" evidence="4">
    <location>
        <begin position="5"/>
        <end position="201"/>
    </location>
</feature>
<dbReference type="Proteomes" id="UP000632195">
    <property type="component" value="Unassembled WGS sequence"/>
</dbReference>
<sequence>MSGLFAHAADLHLGAMKDRVLREQERESLRRLIDTAIERDYDFILLSGDIFHVPVPDMETATFATQQFMRFRETGKMIYAIYGSHDYSPTDAALIEVLEAAGVLRRVGRPEKYQGMFRPSIVRDRDGLLITGVSARKNALERNYFEILDREYLESQDGPVVFAFHSGVTEMLPQYLSGMESVPLSLFPKNLWYYAGGHIHVRYENDFPGYGRFVFPGPLSLGYGEDLERAARGDRRGFFEVSIGSRPETRFVETGLLPMKFADIDVDSMSSEAANRKIDSELSGLDMKGYYVIVKIHGTLSSGKTSDIDTARIRGQVEGAGAIGVQINRHGLESREFADIRVQGTSNEEIEVNTFRENIDTLKISSPELTGERGLGLALELLRVLRVDIKPGEQKSTYEKGMLSQAKRILGVEQ</sequence>
<keyword evidence="3" id="KW-0269">Exonuclease</keyword>
<evidence type="ECO:0000256" key="1">
    <source>
        <dbReference type="ARBA" id="ARBA00022722"/>
    </source>
</evidence>
<organism evidence="5 6">
    <name type="scientific">Thermogymnomonas acidicola</name>
    <dbReference type="NCBI Taxonomy" id="399579"/>
    <lineage>
        <taxon>Archaea</taxon>
        <taxon>Methanobacteriati</taxon>
        <taxon>Thermoplasmatota</taxon>
        <taxon>Thermoplasmata</taxon>
        <taxon>Thermoplasmatales</taxon>
        <taxon>Thermogymnomonas</taxon>
    </lineage>
</organism>
<protein>
    <recommendedName>
        <fullName evidence="4">Calcineurin-like phosphoesterase domain-containing protein</fullName>
    </recommendedName>
</protein>
<keyword evidence="6" id="KW-1185">Reference proteome</keyword>
<dbReference type="InterPro" id="IPR050535">
    <property type="entry name" value="DNA_Repair-Maintenance_Comp"/>
</dbReference>